<reference evidence="3" key="1">
    <citation type="submission" date="2019-03" db="EMBL/GenBank/DDBJ databases">
        <title>Complete genome of Methylacidiphilum kamchatkense Kam1.</title>
        <authorList>
            <person name="Kruse T."/>
            <person name="Murarilal Ratnadevi C."/>
            <person name="Erikstad H.-A."/>
            <person name="Birkeland N.-K."/>
        </authorList>
    </citation>
    <scope>NUCLEOTIDE SEQUENCE [LARGE SCALE GENOMIC DNA]</scope>
    <source>
        <strain evidence="3">kam1</strain>
    </source>
</reference>
<evidence type="ECO:0000313" key="2">
    <source>
        <dbReference type="EMBL" id="QDQ41620.1"/>
    </source>
</evidence>
<sequence>MVGSRVFSVWHFGCYLWDMVPLKDEENENLLNLMKIHYQNRKNKKNKKNYLLASTAVVLFCFIFNHWVMIKKYFP</sequence>
<evidence type="ECO:0000313" key="3">
    <source>
        <dbReference type="Proteomes" id="UP000315925"/>
    </source>
</evidence>
<name>A0A516TK51_9BACT</name>
<gene>
    <name evidence="2" type="ORF">kam1_369</name>
</gene>
<accession>A0A516TK51</accession>
<dbReference type="Proteomes" id="UP000315925">
    <property type="component" value="Chromosome"/>
</dbReference>
<evidence type="ECO:0000256" key="1">
    <source>
        <dbReference type="SAM" id="Phobius"/>
    </source>
</evidence>
<feature type="transmembrane region" description="Helical" evidence="1">
    <location>
        <begin position="50"/>
        <end position="70"/>
    </location>
</feature>
<keyword evidence="1" id="KW-0472">Membrane</keyword>
<dbReference type="AlphaFoldDB" id="A0A516TK51"/>
<protein>
    <submittedName>
        <fullName evidence="2">Uncharacterized protein</fullName>
    </submittedName>
</protein>
<keyword evidence="1" id="KW-0812">Transmembrane</keyword>
<dbReference type="EMBL" id="CP037899">
    <property type="protein sequence ID" value="QDQ41620.1"/>
    <property type="molecule type" value="Genomic_DNA"/>
</dbReference>
<proteinExistence type="predicted"/>
<keyword evidence="1" id="KW-1133">Transmembrane helix</keyword>
<dbReference type="KEGG" id="mkc:kam1_369"/>
<organism evidence="2 3">
    <name type="scientific">Methylacidiphilum kamchatkense Kam1</name>
    <dbReference type="NCBI Taxonomy" id="1202785"/>
    <lineage>
        <taxon>Bacteria</taxon>
        <taxon>Pseudomonadati</taxon>
        <taxon>Verrucomicrobiota</taxon>
        <taxon>Methylacidiphilae</taxon>
        <taxon>Methylacidiphilales</taxon>
        <taxon>Methylacidiphilaceae</taxon>
        <taxon>Methylacidiphilum (ex Ratnadevi et al. 2023)</taxon>
    </lineage>
</organism>